<evidence type="ECO:0000313" key="3">
    <source>
        <dbReference type="Proteomes" id="UP001595685"/>
    </source>
</evidence>
<dbReference type="InterPro" id="IPR050678">
    <property type="entry name" value="DNA_Partitioning_ATPase"/>
</dbReference>
<dbReference type="Proteomes" id="UP001595685">
    <property type="component" value="Unassembled WGS sequence"/>
</dbReference>
<dbReference type="EMBL" id="JBHRWW010000021">
    <property type="protein sequence ID" value="MFC3690344.1"/>
    <property type="molecule type" value="Genomic_DNA"/>
</dbReference>
<dbReference type="SUPFAM" id="SSF52540">
    <property type="entry name" value="P-loop containing nucleoside triphosphate hydrolases"/>
    <property type="match status" value="1"/>
</dbReference>
<evidence type="ECO:0000313" key="2">
    <source>
        <dbReference type="EMBL" id="MFC3690344.1"/>
    </source>
</evidence>
<proteinExistence type="predicted"/>
<protein>
    <submittedName>
        <fullName evidence="2">ParA family protein</fullName>
    </submittedName>
</protein>
<dbReference type="InterPro" id="IPR027417">
    <property type="entry name" value="P-loop_NTPase"/>
</dbReference>
<evidence type="ECO:0000259" key="1">
    <source>
        <dbReference type="Pfam" id="PF13614"/>
    </source>
</evidence>
<gene>
    <name evidence="2" type="ORF">ACFOLH_18505</name>
</gene>
<dbReference type="Pfam" id="PF13614">
    <property type="entry name" value="AAA_31"/>
    <property type="match status" value="1"/>
</dbReference>
<organism evidence="2 3">
    <name type="scientific">Aquipuribacter hungaricus</name>
    <dbReference type="NCBI Taxonomy" id="545624"/>
    <lineage>
        <taxon>Bacteria</taxon>
        <taxon>Bacillati</taxon>
        <taxon>Actinomycetota</taxon>
        <taxon>Actinomycetes</taxon>
        <taxon>Micrococcales</taxon>
        <taxon>Intrasporangiaceae</taxon>
        <taxon>Aquipuribacter</taxon>
    </lineage>
</organism>
<dbReference type="InterPro" id="IPR025669">
    <property type="entry name" value="AAA_dom"/>
</dbReference>
<name>A0ABV7WKC9_9MICO</name>
<feature type="domain" description="AAA" evidence="1">
    <location>
        <begin position="8"/>
        <end position="184"/>
    </location>
</feature>
<dbReference type="PANTHER" id="PTHR13696:SF99">
    <property type="entry name" value="COBYRINIC ACID AC-DIAMIDE SYNTHASE"/>
    <property type="match status" value="1"/>
</dbReference>
<comment type="caution">
    <text evidence="2">The sequence shown here is derived from an EMBL/GenBank/DDBJ whole genome shotgun (WGS) entry which is preliminary data.</text>
</comment>
<keyword evidence="3" id="KW-1185">Reference proteome</keyword>
<sequence length="315" mass="33019">MDRTTLRRVVAVINGKGGAGKTSITANVAGLVANSGFRVLVVDMDPQGNLAEDFGYTQGEADDQGQSLAAALAFGQPATPRRDVRPRLDVFVGGYHLDAAAAALAAAKDQVGARLALARVLEPLGEDYDLVLIDCPPGIEALQNAAAAAARWALVPARSDASSRKGMLDVARRLDAVVDLNPDLDLLGVVLFGTGTGAHRIKQEARERIVEALGAEDVVLTTTIRHSEATAHAARERGQLVHELEEEARKGPSWWQIRRGEATGAGGAPRTAGGVAEDYHALAEEIVARITAAEAAQAEHLEQLDQVEQAGAVGA</sequence>
<dbReference type="CDD" id="cd02042">
    <property type="entry name" value="ParAB_family"/>
    <property type="match status" value="1"/>
</dbReference>
<dbReference type="Gene3D" id="3.40.50.300">
    <property type="entry name" value="P-loop containing nucleotide triphosphate hydrolases"/>
    <property type="match status" value="1"/>
</dbReference>
<dbReference type="RefSeq" id="WP_340290494.1">
    <property type="nucleotide sequence ID" value="NZ_JBBEOI010000019.1"/>
</dbReference>
<dbReference type="PANTHER" id="PTHR13696">
    <property type="entry name" value="P-LOOP CONTAINING NUCLEOSIDE TRIPHOSPHATE HYDROLASE"/>
    <property type="match status" value="1"/>
</dbReference>
<reference evidence="3" key="1">
    <citation type="journal article" date="2019" name="Int. J. Syst. Evol. Microbiol.">
        <title>The Global Catalogue of Microorganisms (GCM) 10K type strain sequencing project: providing services to taxonomists for standard genome sequencing and annotation.</title>
        <authorList>
            <consortium name="The Broad Institute Genomics Platform"/>
            <consortium name="The Broad Institute Genome Sequencing Center for Infectious Disease"/>
            <person name="Wu L."/>
            <person name="Ma J."/>
        </authorList>
    </citation>
    <scope>NUCLEOTIDE SEQUENCE [LARGE SCALE GENOMIC DNA]</scope>
    <source>
        <strain evidence="3">NCAIM B.02333</strain>
    </source>
</reference>
<accession>A0ABV7WKC9</accession>